<name>A0A165QCG6_EXIGL</name>
<accession>A0A165QCG6</accession>
<evidence type="ECO:0000313" key="2">
    <source>
        <dbReference type="EMBL" id="KZW03405.1"/>
    </source>
</evidence>
<dbReference type="EMBL" id="KV425883">
    <property type="protein sequence ID" value="KZW03405.1"/>
    <property type="molecule type" value="Genomic_DNA"/>
</dbReference>
<dbReference type="InParanoid" id="A0A165QCG6"/>
<proteinExistence type="predicted"/>
<keyword evidence="1" id="KW-1133">Transmembrane helix</keyword>
<reference evidence="2 3" key="1">
    <citation type="journal article" date="2016" name="Mol. Biol. Evol.">
        <title>Comparative Genomics of Early-Diverging Mushroom-Forming Fungi Provides Insights into the Origins of Lignocellulose Decay Capabilities.</title>
        <authorList>
            <person name="Nagy L.G."/>
            <person name="Riley R."/>
            <person name="Tritt A."/>
            <person name="Adam C."/>
            <person name="Daum C."/>
            <person name="Floudas D."/>
            <person name="Sun H."/>
            <person name="Yadav J.S."/>
            <person name="Pangilinan J."/>
            <person name="Larsson K.H."/>
            <person name="Matsuura K."/>
            <person name="Barry K."/>
            <person name="Labutti K."/>
            <person name="Kuo R."/>
            <person name="Ohm R.A."/>
            <person name="Bhattacharya S.S."/>
            <person name="Shirouzu T."/>
            <person name="Yoshinaga Y."/>
            <person name="Martin F.M."/>
            <person name="Grigoriev I.V."/>
            <person name="Hibbett D.S."/>
        </authorList>
    </citation>
    <scope>NUCLEOTIDE SEQUENCE [LARGE SCALE GENOMIC DNA]</scope>
    <source>
        <strain evidence="2 3">HHB12029</strain>
    </source>
</reference>
<dbReference type="Proteomes" id="UP000077266">
    <property type="component" value="Unassembled WGS sequence"/>
</dbReference>
<protein>
    <submittedName>
        <fullName evidence="2">Uncharacterized protein</fullName>
    </submittedName>
</protein>
<keyword evidence="1" id="KW-0812">Transmembrane</keyword>
<keyword evidence="3" id="KW-1185">Reference proteome</keyword>
<keyword evidence="1" id="KW-0472">Membrane</keyword>
<gene>
    <name evidence="2" type="ORF">EXIGLDRAFT_743897</name>
</gene>
<evidence type="ECO:0000256" key="1">
    <source>
        <dbReference type="SAM" id="Phobius"/>
    </source>
</evidence>
<evidence type="ECO:0000313" key="3">
    <source>
        <dbReference type="Proteomes" id="UP000077266"/>
    </source>
</evidence>
<dbReference type="AlphaFoldDB" id="A0A165QCG6"/>
<feature type="transmembrane region" description="Helical" evidence="1">
    <location>
        <begin position="29"/>
        <end position="49"/>
    </location>
</feature>
<organism evidence="2 3">
    <name type="scientific">Exidia glandulosa HHB12029</name>
    <dbReference type="NCBI Taxonomy" id="1314781"/>
    <lineage>
        <taxon>Eukaryota</taxon>
        <taxon>Fungi</taxon>
        <taxon>Dikarya</taxon>
        <taxon>Basidiomycota</taxon>
        <taxon>Agaricomycotina</taxon>
        <taxon>Agaricomycetes</taxon>
        <taxon>Auriculariales</taxon>
        <taxon>Exidiaceae</taxon>
        <taxon>Exidia</taxon>
    </lineage>
</organism>
<sequence>MLHLSLFLFFAGLAAFLWTLDRVLGVCTVVLGVALCLFYLGSTFVPLWIPQCPTSTPLVHHVRKGMLAVWVLVLQACLRALRLYEKTRDTFLSLLPPRWRSLGAAPQNYPILPLRFSPSQPPVPMSMRDRVYSMIYHCWTQQTDNATWLGMQERIDELDASALRWLMFDVSDSDAVAVAAQALGAIGPDSSLADRCRGFPDYPREFLITRSSAETSVAEAIRAQRSILWFQALGQGGFYWTSSLINVAETAASVLRRSQYPDAVALCPRPSTETSPNEANHNVSPSSGSTVLLIIRRHAQWELSSLLAYLSLCDFVEFADTDWNLVAGAFSEMDHLTFCYLRPTVVGRRPPQLSLADLLAQIFVVDCDVQDRRHITRAIYRLLAATKWYLSPLAMRESPFLLEFLATHAFEHKHNVDSFDGALCFLTLDHGLSTHAMTQRYLRALALTLHAAPLQSDFAATGHPSLWRVHFDIGWLSQTPENAVSTINTVLRPFASPSVDRSIWYLIRRFRLDRNSCHLAERLVTALCMAIRRGDIVAHERLLLIDSYFAEMSPYDIVKALATSPYDAPNGFKPTLTWNELRAVHLMQHCTELRSEWWLAVLDYAQHSGSEGERRMVLALQDELVRHGSCTTCPDELKLAPYKLNTW</sequence>